<keyword evidence="3" id="KW-1185">Reference proteome</keyword>
<dbReference type="NCBIfam" id="TIGR02532">
    <property type="entry name" value="IV_pilin_GFxxxE"/>
    <property type="match status" value="1"/>
</dbReference>
<accession>A0A1G9L5R3</accession>
<dbReference type="RefSeq" id="WP_084338225.1">
    <property type="nucleotide sequence ID" value="NZ_FNFD01000024.1"/>
</dbReference>
<name>A0A1G9L5R3_9PSED</name>
<organism evidence="2 3">
    <name type="scientific">Pseudomonas indica</name>
    <dbReference type="NCBI Taxonomy" id="137658"/>
    <lineage>
        <taxon>Bacteria</taxon>
        <taxon>Pseudomonadati</taxon>
        <taxon>Pseudomonadota</taxon>
        <taxon>Gammaproteobacteria</taxon>
        <taxon>Pseudomonadales</taxon>
        <taxon>Pseudomonadaceae</taxon>
        <taxon>Pseudomonas</taxon>
    </lineage>
</organism>
<gene>
    <name evidence="2" type="ORF">SAMN05216186_12418</name>
</gene>
<keyword evidence="1" id="KW-0472">Membrane</keyword>
<dbReference type="InterPro" id="IPR012902">
    <property type="entry name" value="N_methyl_site"/>
</dbReference>
<sequence>MSPSNRVQRGFGLIELMVAMTIALILTAAILTLYLDMSRTNTEMAKTNTQMENGRLAIKVLRDDLMHAGFWNGYIPEFDDLVATGIPGDYPTAIPAPCADYASWDTAHRTNLIGVPVQLYAGVPSGCTTQLPDKVPNSDVLVVRHVQTCVAGVGNCEADTAGKLYWQTSGCEGESRYLLATTGFSLRKRDCSTPAEKRQYVNNIYYLRTYAVTPGDGIPTLMRSRFDLQGGVLVQQAAEPLIEGVEAMRFEFGVDNLSDSGAAVNYAAAIAWADTENKVSATNRGDGAADTTCRSATPCSLAQLVGTVVVKVHLLVRNLQSTPGYSSTKTYSLAGETFGPFTDAFQRHVYSSTVRLVNISGRRETP</sequence>
<dbReference type="Pfam" id="PF07963">
    <property type="entry name" value="N_methyl"/>
    <property type="match status" value="1"/>
</dbReference>
<dbReference type="InterPro" id="IPR032092">
    <property type="entry name" value="PilW"/>
</dbReference>
<keyword evidence="1" id="KW-1133">Transmembrane helix</keyword>
<dbReference type="Proteomes" id="UP000198706">
    <property type="component" value="Unassembled WGS sequence"/>
</dbReference>
<dbReference type="EMBL" id="FNFD01000024">
    <property type="protein sequence ID" value="SDL57329.1"/>
    <property type="molecule type" value="Genomic_DNA"/>
</dbReference>
<proteinExistence type="predicted"/>
<dbReference type="STRING" id="137658.SAMN05216186_12418"/>
<dbReference type="GO" id="GO:0043683">
    <property type="term" value="P:type IV pilus assembly"/>
    <property type="evidence" value="ECO:0007669"/>
    <property type="project" value="InterPro"/>
</dbReference>
<evidence type="ECO:0000313" key="3">
    <source>
        <dbReference type="Proteomes" id="UP000198706"/>
    </source>
</evidence>
<reference evidence="2 3" key="1">
    <citation type="submission" date="2016-10" db="EMBL/GenBank/DDBJ databases">
        <authorList>
            <person name="de Groot N.N."/>
        </authorList>
    </citation>
    <scope>NUCLEOTIDE SEQUENCE [LARGE SCALE GENOMIC DNA]</scope>
    <source>
        <strain evidence="2 3">JCM 21544</strain>
    </source>
</reference>
<evidence type="ECO:0000256" key="1">
    <source>
        <dbReference type="SAM" id="Phobius"/>
    </source>
</evidence>
<evidence type="ECO:0000313" key="2">
    <source>
        <dbReference type="EMBL" id="SDL57329.1"/>
    </source>
</evidence>
<dbReference type="AlphaFoldDB" id="A0A1G9L5R3"/>
<feature type="transmembrane region" description="Helical" evidence="1">
    <location>
        <begin position="12"/>
        <end position="35"/>
    </location>
</feature>
<dbReference type="Pfam" id="PF16074">
    <property type="entry name" value="PilW"/>
    <property type="match status" value="1"/>
</dbReference>
<keyword evidence="1" id="KW-0812">Transmembrane</keyword>
<protein>
    <submittedName>
        <fullName evidence="2">Type IV pilus assembly protein PilW</fullName>
    </submittedName>
</protein>